<dbReference type="SFLD" id="SFLDS00029">
    <property type="entry name" value="Radical_SAM"/>
    <property type="match status" value="1"/>
</dbReference>
<evidence type="ECO:0000313" key="7">
    <source>
        <dbReference type="Proteomes" id="UP000501812"/>
    </source>
</evidence>
<dbReference type="SFLD" id="SFLDG01084">
    <property type="entry name" value="Uncharacterised_Radical_SAM_Su"/>
    <property type="match status" value="1"/>
</dbReference>
<gene>
    <name evidence="6" type="ORF">HHL09_10190</name>
</gene>
<dbReference type="InterPro" id="IPR058240">
    <property type="entry name" value="rSAM_sf"/>
</dbReference>
<feature type="domain" description="Elp3/MiaA/NifB-like radical SAM core" evidence="5">
    <location>
        <begin position="60"/>
        <end position="288"/>
    </location>
</feature>
<evidence type="ECO:0000256" key="2">
    <source>
        <dbReference type="ARBA" id="ARBA00023004"/>
    </source>
</evidence>
<dbReference type="EMBL" id="CP051774">
    <property type="protein sequence ID" value="QJE96139.1"/>
    <property type="molecule type" value="Genomic_DNA"/>
</dbReference>
<accession>A0A858RI86</accession>
<dbReference type="PANTHER" id="PTHR43432:SF3">
    <property type="entry name" value="SLR0285 PROTEIN"/>
    <property type="match status" value="1"/>
</dbReference>
<dbReference type="NCBIfam" id="NF033668">
    <property type="entry name" value="rSAM_PA0069"/>
    <property type="match status" value="1"/>
</dbReference>
<keyword evidence="1" id="KW-0479">Metal-binding</keyword>
<feature type="region of interest" description="Disordered" evidence="4">
    <location>
        <begin position="1"/>
        <end position="20"/>
    </location>
</feature>
<dbReference type="RefSeq" id="WP_169454540.1">
    <property type="nucleotide sequence ID" value="NZ_CP051774.1"/>
</dbReference>
<dbReference type="AlphaFoldDB" id="A0A858RI86"/>
<sequence>MDPHRGRGAGENPSNRFEAMHVETDEDAWVDEDPRPLRTSFLRDDSQSVLNKVESDDLRFELSVNPYRGCEHGCAYCYARTYHEYLGFSAGLDFESKIVVKEDAPRLLEAALAKPSYKPSLIAMSGVTDCYQPVERKLEITRRCLEVMARFRQPVGLVTKNALIARDLDYLSELAKHNAACVFISVTTLDPKLSRILEPRASTPRARLEAMRMLADAGVPVGPSAAPMIPAINDSELPSILSACKDAGASFASYTMVRLPGAVSTVFESWLDRHFPDRKEKVLNRIRAARDGKLNTTAGERHRMRGSGESAGQLHALFHASCRRLGLATRAPELSAAAFRKVMPGQGELF</sequence>
<dbReference type="SMART" id="SM00729">
    <property type="entry name" value="Elp3"/>
    <property type="match status" value="1"/>
</dbReference>
<reference evidence="6 7" key="1">
    <citation type="submission" date="2020-04" db="EMBL/GenBank/DDBJ databases">
        <title>Luteolibacter sp. G-1-1-1 isolated from soil.</title>
        <authorList>
            <person name="Dahal R.H."/>
        </authorList>
    </citation>
    <scope>NUCLEOTIDE SEQUENCE [LARGE SCALE GENOMIC DNA]</scope>
    <source>
        <strain evidence="6 7">G-1-1-1</strain>
    </source>
</reference>
<name>A0A858RI86_9BACT</name>
<proteinExistence type="predicted"/>
<dbReference type="InterPro" id="IPR006638">
    <property type="entry name" value="Elp3/MiaA/NifB-like_rSAM"/>
</dbReference>
<dbReference type="GO" id="GO:0003824">
    <property type="term" value="F:catalytic activity"/>
    <property type="evidence" value="ECO:0007669"/>
    <property type="project" value="InterPro"/>
</dbReference>
<dbReference type="KEGG" id="luo:HHL09_10190"/>
<dbReference type="GO" id="GO:0046872">
    <property type="term" value="F:metal ion binding"/>
    <property type="evidence" value="ECO:0007669"/>
    <property type="project" value="UniProtKB-KW"/>
</dbReference>
<dbReference type="InterPro" id="IPR007197">
    <property type="entry name" value="rSAM"/>
</dbReference>
<evidence type="ECO:0000259" key="5">
    <source>
        <dbReference type="SMART" id="SM00729"/>
    </source>
</evidence>
<dbReference type="Pfam" id="PF04055">
    <property type="entry name" value="Radical_SAM"/>
    <property type="match status" value="1"/>
</dbReference>
<evidence type="ECO:0000256" key="3">
    <source>
        <dbReference type="ARBA" id="ARBA00023014"/>
    </source>
</evidence>
<dbReference type="GO" id="GO:0051536">
    <property type="term" value="F:iron-sulfur cluster binding"/>
    <property type="evidence" value="ECO:0007669"/>
    <property type="project" value="UniProtKB-KW"/>
</dbReference>
<evidence type="ECO:0000313" key="6">
    <source>
        <dbReference type="EMBL" id="QJE96139.1"/>
    </source>
</evidence>
<dbReference type="InterPro" id="IPR040086">
    <property type="entry name" value="MJ0683-like"/>
</dbReference>
<dbReference type="SUPFAM" id="SSF102114">
    <property type="entry name" value="Radical SAM enzymes"/>
    <property type="match status" value="1"/>
</dbReference>
<keyword evidence="7" id="KW-1185">Reference proteome</keyword>
<dbReference type="PANTHER" id="PTHR43432">
    <property type="entry name" value="SLR0285 PROTEIN"/>
    <property type="match status" value="1"/>
</dbReference>
<evidence type="ECO:0000256" key="1">
    <source>
        <dbReference type="ARBA" id="ARBA00022723"/>
    </source>
</evidence>
<evidence type="ECO:0000256" key="4">
    <source>
        <dbReference type="SAM" id="MobiDB-lite"/>
    </source>
</evidence>
<dbReference type="Proteomes" id="UP000501812">
    <property type="component" value="Chromosome"/>
</dbReference>
<dbReference type="CDD" id="cd01335">
    <property type="entry name" value="Radical_SAM"/>
    <property type="match status" value="1"/>
</dbReference>
<protein>
    <submittedName>
        <fullName evidence="6">PA0069 family radical SAM protein</fullName>
    </submittedName>
</protein>
<keyword evidence="2" id="KW-0408">Iron</keyword>
<dbReference type="Gene3D" id="3.80.30.30">
    <property type="match status" value="1"/>
</dbReference>
<keyword evidence="3" id="KW-0411">Iron-sulfur</keyword>
<organism evidence="6 7">
    <name type="scientific">Luteolibacter luteus</name>
    <dbReference type="NCBI Taxonomy" id="2728835"/>
    <lineage>
        <taxon>Bacteria</taxon>
        <taxon>Pseudomonadati</taxon>
        <taxon>Verrucomicrobiota</taxon>
        <taxon>Verrucomicrobiia</taxon>
        <taxon>Verrucomicrobiales</taxon>
        <taxon>Verrucomicrobiaceae</taxon>
        <taxon>Luteolibacter</taxon>
    </lineage>
</organism>